<dbReference type="PATRIC" id="fig|1229783.3.peg.1110"/>
<dbReference type="Gene3D" id="3.40.50.1820">
    <property type="entry name" value="alpha/beta hydrolase"/>
    <property type="match status" value="1"/>
</dbReference>
<dbReference type="InterPro" id="IPR029058">
    <property type="entry name" value="AB_hydrolase_fold"/>
</dbReference>
<dbReference type="eggNOG" id="COG4814">
    <property type="taxonomic scope" value="Bacteria"/>
</dbReference>
<keyword evidence="2" id="KW-1185">Reference proteome</keyword>
<accession>K9B2Y0</accession>
<protein>
    <recommendedName>
        <fullName evidence="3">Alpha/beta hydrolase</fullName>
    </recommendedName>
</protein>
<gene>
    <name evidence="1" type="ORF">C273_05497</name>
</gene>
<proteinExistence type="predicted"/>
<comment type="caution">
    <text evidence="1">The sequence shown here is derived from an EMBL/GenBank/DDBJ whole genome shotgun (WGS) entry which is preliminary data.</text>
</comment>
<evidence type="ECO:0008006" key="3">
    <source>
        <dbReference type="Google" id="ProtNLM"/>
    </source>
</evidence>
<dbReference type="EMBL" id="AMSQ01000007">
    <property type="protein sequence ID" value="EKU48135.1"/>
    <property type="molecule type" value="Genomic_DNA"/>
</dbReference>
<name>K9B2Y0_9STAP</name>
<dbReference type="STRING" id="1229783.C273_05497"/>
<dbReference type="InterPro" id="IPR010315">
    <property type="entry name" value="DUF915_hydro-like"/>
</dbReference>
<dbReference type="Pfam" id="PF06028">
    <property type="entry name" value="DUF915"/>
    <property type="match status" value="1"/>
</dbReference>
<evidence type="ECO:0000313" key="1">
    <source>
        <dbReference type="EMBL" id="EKU48135.1"/>
    </source>
</evidence>
<reference evidence="1 2" key="1">
    <citation type="journal article" date="2013" name="Genome Announc.">
        <title>Genome Sequence of Staphylococcus massiliensis Strain S46, Isolated from the Surface of Healthy Human Skin.</title>
        <authorList>
            <person name="Srivastav R."/>
            <person name="Singh A."/>
            <person name="Jangir P.K."/>
            <person name="Kumari C."/>
            <person name="Muduli S."/>
            <person name="Sharma R."/>
        </authorList>
    </citation>
    <scope>NUCLEOTIDE SEQUENCE [LARGE SCALE GENOMIC DNA]</scope>
    <source>
        <strain evidence="1 2">S46</strain>
    </source>
</reference>
<dbReference type="OrthoDB" id="503948at2"/>
<organism evidence="1 2">
    <name type="scientific">Staphylococcus massiliensis S46</name>
    <dbReference type="NCBI Taxonomy" id="1229783"/>
    <lineage>
        <taxon>Bacteria</taxon>
        <taxon>Bacillati</taxon>
        <taxon>Bacillota</taxon>
        <taxon>Bacilli</taxon>
        <taxon>Bacillales</taxon>
        <taxon>Staphylococcaceae</taxon>
        <taxon>Staphylococcus</taxon>
    </lineage>
</organism>
<dbReference type="Proteomes" id="UP000009885">
    <property type="component" value="Unassembled WGS sequence"/>
</dbReference>
<dbReference type="AlphaFoldDB" id="K9B2Y0"/>
<evidence type="ECO:0000313" key="2">
    <source>
        <dbReference type="Proteomes" id="UP000009885"/>
    </source>
</evidence>
<sequence length="283" mass="32001">MKKRIIIILLIITVAISIPLLEKPHTNNQPQSAPFVKSHTPTFFLHGWGGSANSERFMVDHAKSRGVTFNVVTAIVSSEGNVRIEGKFDPKATNPIVKIELEDNEQGYLDKNAKWFKSVLETFQHDYQIKDFNFVGHSMGNLTFAQYMMMYGHESTLPQLKKQVNIAGTYNGVLGMNETENEISVDEAGKPSRMNPPYQELLVLRDIYEGKGIHVLNIYGDLKDGSHSDGRVSNSSSKSLKYLLGNSPKIYKEARYEGKKAQHSQLHENQDVADELIEFLWEK</sequence>
<dbReference type="SUPFAM" id="SSF53474">
    <property type="entry name" value="alpha/beta-Hydrolases"/>
    <property type="match status" value="1"/>
</dbReference>